<evidence type="ECO:0000313" key="2">
    <source>
        <dbReference type="EMBL" id="RXK49625.1"/>
    </source>
</evidence>
<evidence type="ECO:0008006" key="4">
    <source>
        <dbReference type="Google" id="ProtNLM"/>
    </source>
</evidence>
<organism evidence="2 3">
    <name type="scientific">Aquirufa rosea</name>
    <dbReference type="NCBI Taxonomy" id="2509241"/>
    <lineage>
        <taxon>Bacteria</taxon>
        <taxon>Pseudomonadati</taxon>
        <taxon>Bacteroidota</taxon>
        <taxon>Cytophagia</taxon>
        <taxon>Cytophagales</taxon>
        <taxon>Flectobacillaceae</taxon>
        <taxon>Aquirufa</taxon>
    </lineage>
</organism>
<proteinExistence type="predicted"/>
<keyword evidence="1" id="KW-0812">Transmembrane</keyword>
<gene>
    <name evidence="2" type="ORF">ESB04_05465</name>
</gene>
<feature type="transmembrane region" description="Helical" evidence="1">
    <location>
        <begin position="7"/>
        <end position="28"/>
    </location>
</feature>
<sequence length="80" mass="9768">MARPVAIWINIFFRFFAAISYFLLGYYIGFWSEFQLGMMLTMPTTFWLGILFMLYGLFRVWRAFMYIKETKDADYGYYED</sequence>
<evidence type="ECO:0000256" key="1">
    <source>
        <dbReference type="SAM" id="Phobius"/>
    </source>
</evidence>
<feature type="transmembrane region" description="Helical" evidence="1">
    <location>
        <begin position="34"/>
        <end position="58"/>
    </location>
</feature>
<reference evidence="2 3" key="1">
    <citation type="submission" date="2019-01" db="EMBL/GenBank/DDBJ databases">
        <title>Cytophagaceae bacterium strain CAR-16.</title>
        <authorList>
            <person name="Chen W.-M."/>
        </authorList>
    </citation>
    <scope>NUCLEOTIDE SEQUENCE [LARGE SCALE GENOMIC DNA]</scope>
    <source>
        <strain evidence="2 3">CAR-16</strain>
    </source>
</reference>
<dbReference type="Proteomes" id="UP000289455">
    <property type="component" value="Unassembled WGS sequence"/>
</dbReference>
<keyword evidence="1" id="KW-1133">Transmembrane helix</keyword>
<evidence type="ECO:0000313" key="3">
    <source>
        <dbReference type="Proteomes" id="UP000289455"/>
    </source>
</evidence>
<dbReference type="RefSeq" id="WP_129026722.1">
    <property type="nucleotide sequence ID" value="NZ_SDHY01000003.1"/>
</dbReference>
<name>A0A4Q1BZS5_9BACT</name>
<protein>
    <recommendedName>
        <fullName evidence="4">DUF4282 domain-containing protein</fullName>
    </recommendedName>
</protein>
<comment type="caution">
    <text evidence="2">The sequence shown here is derived from an EMBL/GenBank/DDBJ whole genome shotgun (WGS) entry which is preliminary data.</text>
</comment>
<dbReference type="OrthoDB" id="965894at2"/>
<dbReference type="EMBL" id="SDHY01000003">
    <property type="protein sequence ID" value="RXK49625.1"/>
    <property type="molecule type" value="Genomic_DNA"/>
</dbReference>
<keyword evidence="3" id="KW-1185">Reference proteome</keyword>
<keyword evidence="1" id="KW-0472">Membrane</keyword>
<dbReference type="AlphaFoldDB" id="A0A4Q1BZS5"/>
<accession>A0A4Q1BZS5</accession>